<evidence type="ECO:0000313" key="7">
    <source>
        <dbReference type="Proteomes" id="UP000199144"/>
    </source>
</evidence>
<comment type="function">
    <text evidence="4">Thiol-specific peroxidase that catalyzes the reduction of hydrogen peroxide and organic hydroperoxides to water and alcohols, respectively. Plays a role in cell protection against oxidative stress by detoxifying peroxides.</text>
</comment>
<keyword evidence="7" id="KW-1185">Reference proteome</keyword>
<accession>A0A1I4NH68</accession>
<dbReference type="InterPro" id="IPR013740">
    <property type="entry name" value="Redoxin"/>
</dbReference>
<dbReference type="PANTHER" id="PTHR10430">
    <property type="entry name" value="PEROXIREDOXIN"/>
    <property type="match status" value="1"/>
</dbReference>
<keyword evidence="4" id="KW-0676">Redox-active center</keyword>
<dbReference type="AlphaFoldDB" id="A0A1I4NH68"/>
<evidence type="ECO:0000256" key="3">
    <source>
        <dbReference type="PIRSR" id="PIRSR637944-1"/>
    </source>
</evidence>
<dbReference type="EC" id="1.11.1.27" evidence="4"/>
<comment type="catalytic activity">
    <reaction evidence="4">
        <text>a hydroperoxide + 2 glutathione = an alcohol + glutathione disulfide + H2O</text>
        <dbReference type="Rhea" id="RHEA:62632"/>
        <dbReference type="ChEBI" id="CHEBI:15377"/>
        <dbReference type="ChEBI" id="CHEBI:30879"/>
        <dbReference type="ChEBI" id="CHEBI:35924"/>
        <dbReference type="ChEBI" id="CHEBI:57925"/>
        <dbReference type="ChEBI" id="CHEBI:58297"/>
        <dbReference type="EC" id="1.11.1.27"/>
    </reaction>
</comment>
<dbReference type="Gene3D" id="3.40.30.10">
    <property type="entry name" value="Glutaredoxin"/>
    <property type="match status" value="1"/>
</dbReference>
<dbReference type="GO" id="GO:0005737">
    <property type="term" value="C:cytoplasm"/>
    <property type="evidence" value="ECO:0007669"/>
    <property type="project" value="TreeGrafter"/>
</dbReference>
<dbReference type="GO" id="GO:0042744">
    <property type="term" value="P:hydrogen peroxide catabolic process"/>
    <property type="evidence" value="ECO:0007669"/>
    <property type="project" value="TreeGrafter"/>
</dbReference>
<dbReference type="GO" id="GO:0008379">
    <property type="term" value="F:thioredoxin peroxidase activity"/>
    <property type="evidence" value="ECO:0007669"/>
    <property type="project" value="InterPro"/>
</dbReference>
<evidence type="ECO:0000256" key="2">
    <source>
        <dbReference type="ARBA" id="ARBA00023002"/>
    </source>
</evidence>
<dbReference type="GO" id="GO:0045454">
    <property type="term" value="P:cell redox homeostasis"/>
    <property type="evidence" value="ECO:0007669"/>
    <property type="project" value="TreeGrafter"/>
</dbReference>
<feature type="active site" description="Cysteine sulfenic acid (-SOH) intermediate" evidence="3">
    <location>
        <position position="56"/>
    </location>
</feature>
<dbReference type="PANTHER" id="PTHR10430:SF16">
    <property type="entry name" value="PEROXIREDOXIN-5, MITOCHONDRIAL"/>
    <property type="match status" value="1"/>
</dbReference>
<keyword evidence="1 4" id="KW-0575">Peroxidase</keyword>
<evidence type="ECO:0000313" key="6">
    <source>
        <dbReference type="EMBL" id="SFM14912.1"/>
    </source>
</evidence>
<dbReference type="InterPro" id="IPR036249">
    <property type="entry name" value="Thioredoxin-like_sf"/>
</dbReference>
<sequence>MQVGVKVPNVVFKTRVRDEAVGGPNPFRWQDVTSDDYFKGKRVILFSLPGAFTPTCSTYQLPGFEDNFAKFQELGIEDIYCMSVNDSFVMNKWAEAQGIKNVKVIPDGSGEFTRKVGMLVRKDNLGFGLRSWRYAAIINDGKVEAWFEEPGLEDNHGADPYGESSPENLLKYLEAANVETAA</sequence>
<reference evidence="6 7" key="1">
    <citation type="submission" date="2016-10" db="EMBL/GenBank/DDBJ databases">
        <authorList>
            <person name="de Groot N.N."/>
        </authorList>
    </citation>
    <scope>NUCLEOTIDE SEQUENCE [LARGE SCALE GENOMIC DNA]</scope>
    <source>
        <strain evidence="6 7">DSM 15283</strain>
    </source>
</reference>
<comment type="similarity">
    <text evidence="4">Belongs to the peroxiredoxin family. Prx5 subfamily.</text>
</comment>
<evidence type="ECO:0000256" key="4">
    <source>
        <dbReference type="RuleBase" id="RU366011"/>
    </source>
</evidence>
<dbReference type="Pfam" id="PF08534">
    <property type="entry name" value="Redoxin"/>
    <property type="match status" value="1"/>
</dbReference>
<feature type="domain" description="Thioredoxin" evidence="5">
    <location>
        <begin position="1"/>
        <end position="178"/>
    </location>
</feature>
<gene>
    <name evidence="6" type="ORF">SAMN04488042_104196</name>
</gene>
<keyword evidence="2 4" id="KW-0560">Oxidoreductase</keyword>
<dbReference type="CDD" id="cd03013">
    <property type="entry name" value="PRX5_like"/>
    <property type="match status" value="1"/>
</dbReference>
<dbReference type="OrthoDB" id="9800621at2"/>
<evidence type="ECO:0000256" key="1">
    <source>
        <dbReference type="ARBA" id="ARBA00022559"/>
    </source>
</evidence>
<dbReference type="EMBL" id="FOTQ01000004">
    <property type="protein sequence ID" value="SFM14912.1"/>
    <property type="molecule type" value="Genomic_DNA"/>
</dbReference>
<dbReference type="InterPro" id="IPR013766">
    <property type="entry name" value="Thioredoxin_domain"/>
</dbReference>
<organism evidence="6 7">
    <name type="scientific">Shimia aestuarii</name>
    <dbReference type="NCBI Taxonomy" id="254406"/>
    <lineage>
        <taxon>Bacteria</taxon>
        <taxon>Pseudomonadati</taxon>
        <taxon>Pseudomonadota</taxon>
        <taxon>Alphaproteobacteria</taxon>
        <taxon>Rhodobacterales</taxon>
        <taxon>Roseobacteraceae</taxon>
    </lineage>
</organism>
<name>A0A1I4NH68_9RHOB</name>
<keyword evidence="4" id="KW-0049">Antioxidant</keyword>
<evidence type="ECO:0000259" key="5">
    <source>
        <dbReference type="PROSITE" id="PS51352"/>
    </source>
</evidence>
<dbReference type="PROSITE" id="PS51352">
    <property type="entry name" value="THIOREDOXIN_2"/>
    <property type="match status" value="1"/>
</dbReference>
<dbReference type="GO" id="GO:0034599">
    <property type="term" value="P:cellular response to oxidative stress"/>
    <property type="evidence" value="ECO:0007669"/>
    <property type="project" value="InterPro"/>
</dbReference>
<dbReference type="STRING" id="254406.SAMN04488042_104196"/>
<dbReference type="Proteomes" id="UP000199144">
    <property type="component" value="Unassembled WGS sequence"/>
</dbReference>
<dbReference type="SUPFAM" id="SSF52833">
    <property type="entry name" value="Thioredoxin-like"/>
    <property type="match status" value="1"/>
</dbReference>
<proteinExistence type="inferred from homology"/>
<dbReference type="InterPro" id="IPR037944">
    <property type="entry name" value="PRX5-like"/>
</dbReference>
<dbReference type="RefSeq" id="WP_093094075.1">
    <property type="nucleotide sequence ID" value="NZ_FOTQ01000004.1"/>
</dbReference>
<protein>
    <recommendedName>
        <fullName evidence="4">Glutathione-dependent peroxiredoxin</fullName>
        <ecNumber evidence="4">1.11.1.27</ecNumber>
    </recommendedName>
</protein>